<comment type="caution">
    <text evidence="2">The sequence shown here is derived from an EMBL/GenBank/DDBJ whole genome shotgun (WGS) entry which is preliminary data.</text>
</comment>
<dbReference type="Proteomes" id="UP000778970">
    <property type="component" value="Unassembled WGS sequence"/>
</dbReference>
<reference evidence="2" key="1">
    <citation type="submission" date="2017-08" db="EMBL/GenBank/DDBJ databases">
        <authorList>
            <person name="Imhoff J.F."/>
            <person name="Rahn T."/>
            <person name="Kuenzel S."/>
            <person name="Neulinger S.C."/>
        </authorList>
    </citation>
    <scope>NUCLEOTIDE SEQUENCE</scope>
    <source>
        <strain evidence="2">DSM 9154</strain>
    </source>
</reference>
<dbReference type="NCBIfam" id="TIGR00199">
    <property type="entry name" value="PncC_domain"/>
    <property type="match status" value="1"/>
</dbReference>
<gene>
    <name evidence="2" type="ORF">CKO21_11420</name>
</gene>
<dbReference type="Gene3D" id="3.90.950.20">
    <property type="entry name" value="CinA-like"/>
    <property type="match status" value="1"/>
</dbReference>
<dbReference type="EMBL" id="NRRE01000026">
    <property type="protein sequence ID" value="MBK1697850.1"/>
    <property type="molecule type" value="Genomic_DNA"/>
</dbReference>
<sequence>MFPDDLRAKAERLLDAYRDAGWMLATAESCTGGLIAGLLTEIPGSSAVVERGFVTYTNQAKQDLLGVPNATLSDHGAVSAQVARAMAEGALARAPVQAVVAVTGVAGPNGGTPGKPVGRVEFARAAQSLETHTIRNNLSGDRGQIRLACVSVALDLFHRALTDARAT</sequence>
<dbReference type="SUPFAM" id="SSF142433">
    <property type="entry name" value="CinA-like"/>
    <property type="match status" value="1"/>
</dbReference>
<dbReference type="RefSeq" id="WP_027288954.1">
    <property type="nucleotide sequence ID" value="NZ_NRRE01000026.1"/>
</dbReference>
<reference evidence="2" key="2">
    <citation type="journal article" date="2020" name="Microorganisms">
        <title>Osmotic Adaptation and Compatible Solute Biosynthesis of Phototrophic Bacteria as Revealed from Genome Analyses.</title>
        <authorList>
            <person name="Imhoff J.F."/>
            <person name="Rahn T."/>
            <person name="Kunzel S."/>
            <person name="Keller A."/>
            <person name="Neulinger S.C."/>
        </authorList>
    </citation>
    <scope>NUCLEOTIDE SEQUENCE</scope>
    <source>
        <strain evidence="2">DSM 9154</strain>
    </source>
</reference>
<dbReference type="AlphaFoldDB" id="A0A934QJT7"/>
<evidence type="ECO:0000313" key="2">
    <source>
        <dbReference type="EMBL" id="MBK1697850.1"/>
    </source>
</evidence>
<dbReference type="Pfam" id="PF02464">
    <property type="entry name" value="CinA"/>
    <property type="match status" value="1"/>
</dbReference>
<name>A0A934QJT7_9PROT</name>
<protein>
    <submittedName>
        <fullName evidence="2">CinA family protein</fullName>
    </submittedName>
</protein>
<organism evidence="2 3">
    <name type="scientific">Rhodovibrio salinarum</name>
    <dbReference type="NCBI Taxonomy" id="1087"/>
    <lineage>
        <taxon>Bacteria</taxon>
        <taxon>Pseudomonadati</taxon>
        <taxon>Pseudomonadota</taxon>
        <taxon>Alphaproteobacteria</taxon>
        <taxon>Rhodospirillales</taxon>
        <taxon>Rhodovibrionaceae</taxon>
        <taxon>Rhodovibrio</taxon>
    </lineage>
</organism>
<feature type="domain" description="CinA C-terminal" evidence="1">
    <location>
        <begin position="9"/>
        <end position="160"/>
    </location>
</feature>
<evidence type="ECO:0000313" key="3">
    <source>
        <dbReference type="Proteomes" id="UP000778970"/>
    </source>
</evidence>
<keyword evidence="3" id="KW-1185">Reference proteome</keyword>
<proteinExistence type="predicted"/>
<dbReference type="InterPro" id="IPR036653">
    <property type="entry name" value="CinA-like_C"/>
</dbReference>
<evidence type="ECO:0000259" key="1">
    <source>
        <dbReference type="Pfam" id="PF02464"/>
    </source>
</evidence>
<dbReference type="InterPro" id="IPR008136">
    <property type="entry name" value="CinA_C"/>
</dbReference>
<accession>A0A934QJT7</accession>